<feature type="non-terminal residue" evidence="2">
    <location>
        <position position="72"/>
    </location>
</feature>
<sequence>QSKMLTLRICCCSAKVTSRVFSLISIAQCLLFGIGFWFPITKWSLVFPLYLVIDQTVMAVLSIAAGVCVFVG</sequence>
<reference evidence="2" key="1">
    <citation type="submission" date="2023-10" db="EMBL/GenBank/DDBJ databases">
        <title>Genome assembly of Pristionchus species.</title>
        <authorList>
            <person name="Yoshida K."/>
            <person name="Sommer R.J."/>
        </authorList>
    </citation>
    <scope>NUCLEOTIDE SEQUENCE</scope>
    <source>
        <strain evidence="2">RS0144</strain>
    </source>
</reference>
<feature type="transmembrane region" description="Helical" evidence="1">
    <location>
        <begin position="20"/>
        <end position="40"/>
    </location>
</feature>
<evidence type="ECO:0000313" key="3">
    <source>
        <dbReference type="Proteomes" id="UP001432027"/>
    </source>
</evidence>
<protein>
    <submittedName>
        <fullName evidence="2">Uncharacterized protein</fullName>
    </submittedName>
</protein>
<accession>A0AAV5TEB1</accession>
<feature type="transmembrane region" description="Helical" evidence="1">
    <location>
        <begin position="46"/>
        <end position="71"/>
    </location>
</feature>
<name>A0AAV5TEB1_9BILA</name>
<keyword evidence="1" id="KW-1133">Transmembrane helix</keyword>
<keyword evidence="1" id="KW-0812">Transmembrane</keyword>
<evidence type="ECO:0000313" key="2">
    <source>
        <dbReference type="EMBL" id="GMS93382.1"/>
    </source>
</evidence>
<organism evidence="2 3">
    <name type="scientific">Pristionchus entomophagus</name>
    <dbReference type="NCBI Taxonomy" id="358040"/>
    <lineage>
        <taxon>Eukaryota</taxon>
        <taxon>Metazoa</taxon>
        <taxon>Ecdysozoa</taxon>
        <taxon>Nematoda</taxon>
        <taxon>Chromadorea</taxon>
        <taxon>Rhabditida</taxon>
        <taxon>Rhabditina</taxon>
        <taxon>Diplogasteromorpha</taxon>
        <taxon>Diplogasteroidea</taxon>
        <taxon>Neodiplogasteridae</taxon>
        <taxon>Pristionchus</taxon>
    </lineage>
</organism>
<proteinExistence type="predicted"/>
<comment type="caution">
    <text evidence="2">The sequence shown here is derived from an EMBL/GenBank/DDBJ whole genome shotgun (WGS) entry which is preliminary data.</text>
</comment>
<dbReference type="AlphaFoldDB" id="A0AAV5TEB1"/>
<keyword evidence="1" id="KW-0472">Membrane</keyword>
<gene>
    <name evidence="2" type="ORF">PENTCL1PPCAC_15558</name>
</gene>
<evidence type="ECO:0000256" key="1">
    <source>
        <dbReference type="SAM" id="Phobius"/>
    </source>
</evidence>
<keyword evidence="3" id="KW-1185">Reference proteome</keyword>
<dbReference type="Proteomes" id="UP001432027">
    <property type="component" value="Unassembled WGS sequence"/>
</dbReference>
<dbReference type="EMBL" id="BTSX01000004">
    <property type="protein sequence ID" value="GMS93382.1"/>
    <property type="molecule type" value="Genomic_DNA"/>
</dbReference>
<feature type="non-terminal residue" evidence="2">
    <location>
        <position position="1"/>
    </location>
</feature>